<dbReference type="Proteomes" id="UP000049495">
    <property type="component" value="Unassembled WGS sequence"/>
</dbReference>
<proteinExistence type="predicted"/>
<accession>A0A822MSF7</accession>
<sequence>MGFVLWCVTYWSSFHLNSGVSNGATRLTEQHGLITDLDSVTRCVMEAR</sequence>
<name>A0A822MSF7_9VIBR</name>
<dbReference type="AlphaFoldDB" id="A0A822MSF7"/>
<protein>
    <submittedName>
        <fullName evidence="1">Uncharacterized protein</fullName>
    </submittedName>
</protein>
<organism evidence="1 2">
    <name type="scientific">Vibrio crassostreae</name>
    <dbReference type="NCBI Taxonomy" id="246167"/>
    <lineage>
        <taxon>Bacteria</taxon>
        <taxon>Pseudomonadati</taxon>
        <taxon>Pseudomonadota</taxon>
        <taxon>Gammaproteobacteria</taxon>
        <taxon>Vibrionales</taxon>
        <taxon>Vibrionaceae</taxon>
        <taxon>Vibrio</taxon>
    </lineage>
</organism>
<comment type="caution">
    <text evidence="1">The sequence shown here is derived from an EMBL/GenBank/DDBJ whole genome shotgun (WGS) entry which is preliminary data.</text>
</comment>
<evidence type="ECO:0000313" key="2">
    <source>
        <dbReference type="Proteomes" id="UP000049495"/>
    </source>
</evidence>
<gene>
    <name evidence="1" type="ORF">VCR5J5_1270006</name>
</gene>
<evidence type="ECO:0000313" key="1">
    <source>
        <dbReference type="EMBL" id="CDS97554.1"/>
    </source>
</evidence>
<reference evidence="2" key="1">
    <citation type="submission" date="2014-06" db="EMBL/GenBank/DDBJ databases">
        <authorList>
            <person name="Le Roux Frederique"/>
        </authorList>
    </citation>
    <scope>NUCLEOTIDE SEQUENCE [LARGE SCALE GENOMIC DNA]</scope>
    <source>
        <strain evidence="2">J5-5</strain>
    </source>
</reference>
<dbReference type="EMBL" id="CCJV01000032">
    <property type="protein sequence ID" value="CDS97554.1"/>
    <property type="molecule type" value="Genomic_DNA"/>
</dbReference>